<sequence>MDPKAAARSKRSHTVHGRRTHQTPAAAAAHKQKRAAAAGGGGGGGGGSSSAAPRSRNLPSNWDRYEDEPEADDAAEWAGEVAPRSKGADFAFLLEQARAQPLEERGLGAAGRLASQDSAFDFMQASTSMLEAKGEGIMSWFDDDNFILEDDLAPDFEVPFLSMDLHALATKLSKIKLSQRLFMEEDLLPEDLAVASEDEDDEILIQLGTTLESDAKGSLVQHNFRDINPGKDAVSPDHASNIHSDGPLKTHHQSECFAEEATTTSFKAIPRPMHSDAEAYTGITGTVPNAGHREQSKLGMVAPEEGLDMLLNSLDGTHLSSSNLDESFGSSSTLVGMKINESNEKVMSSSTTSKLPALSPVDDDLDALLSETSLSVQNDGSAASSLSSRPTFDSKSNVDFRYAKQIDVTSIDDSVDDLLADTPFCLSDQKETTPVQEQQHISNANAPPPSGSSNVSADFDSWFDSL</sequence>
<dbReference type="GeneID" id="123145899"/>
<keyword evidence="3" id="KW-1185">Reference proteome</keyword>
<dbReference type="InterPro" id="IPR053342">
    <property type="entry name" value="Exosome_cofactor/PTGS_suppr"/>
</dbReference>
<reference evidence="2" key="2">
    <citation type="submission" date="2018-10" db="UniProtKB">
        <authorList>
            <consortium name="EnsemblPlants"/>
        </authorList>
    </citation>
    <scope>IDENTIFICATION</scope>
</reference>
<evidence type="ECO:0000313" key="2">
    <source>
        <dbReference type="EnsemblPlants" id="TraesCS1B02G425300.1"/>
    </source>
</evidence>
<organism evidence="2">
    <name type="scientific">Triticum aestivum</name>
    <name type="common">Wheat</name>
    <dbReference type="NCBI Taxonomy" id="4565"/>
    <lineage>
        <taxon>Eukaryota</taxon>
        <taxon>Viridiplantae</taxon>
        <taxon>Streptophyta</taxon>
        <taxon>Embryophyta</taxon>
        <taxon>Tracheophyta</taxon>
        <taxon>Spermatophyta</taxon>
        <taxon>Magnoliopsida</taxon>
        <taxon>Liliopsida</taxon>
        <taxon>Poales</taxon>
        <taxon>Poaceae</taxon>
        <taxon>BOP clade</taxon>
        <taxon>Pooideae</taxon>
        <taxon>Triticodae</taxon>
        <taxon>Triticeae</taxon>
        <taxon>Triticinae</taxon>
        <taxon>Triticum</taxon>
    </lineage>
</organism>
<dbReference type="EnsemblPlants" id="TraesCS1B02G425300.1">
    <property type="protein sequence ID" value="TraesCS1B02G425300.1"/>
    <property type="gene ID" value="TraesCS1B02G425300"/>
</dbReference>
<dbReference type="PaxDb" id="4565-Traes_1BL_6B0753C18.2"/>
<dbReference type="Gramene" id="TraesCS1B03G1152400.1">
    <property type="protein sequence ID" value="TraesCS1B03G1152400.1.CDS"/>
    <property type="gene ID" value="TraesCS1B03G1152400"/>
</dbReference>
<reference evidence="2" key="1">
    <citation type="submission" date="2018-08" db="EMBL/GenBank/DDBJ databases">
        <authorList>
            <person name="Rossello M."/>
        </authorList>
    </citation>
    <scope>NUCLEOTIDE SEQUENCE [LARGE SCALE GENOMIC DNA]</scope>
    <source>
        <strain evidence="2">cv. Chinese Spring</strain>
    </source>
</reference>
<dbReference type="RefSeq" id="XP_044421349.1">
    <property type="nucleotide sequence ID" value="XM_044565414.1"/>
</dbReference>
<feature type="region of interest" description="Disordered" evidence="1">
    <location>
        <begin position="1"/>
        <end position="79"/>
    </location>
</feature>
<feature type="region of interest" description="Disordered" evidence="1">
    <location>
        <begin position="429"/>
        <end position="466"/>
    </location>
</feature>
<dbReference type="STRING" id="4565.A0A3B5Z5J2"/>
<feature type="compositionally biased region" description="Basic residues" evidence="1">
    <location>
        <begin position="7"/>
        <end position="21"/>
    </location>
</feature>
<name>A0A3B5Z5J2_WHEAT</name>
<gene>
    <name evidence="2" type="primary">LOC123145899</name>
</gene>
<feature type="compositionally biased region" description="Polar residues" evidence="1">
    <location>
        <begin position="432"/>
        <end position="441"/>
    </location>
</feature>
<feature type="compositionally biased region" description="Acidic residues" evidence="1">
    <location>
        <begin position="65"/>
        <end position="75"/>
    </location>
</feature>
<dbReference type="Gramene" id="TraesCS1B02G425300.1">
    <property type="protein sequence ID" value="TraesCS1B02G425300.1"/>
    <property type="gene ID" value="TraesCS1B02G425300"/>
</dbReference>
<dbReference type="Gramene" id="TraesNOR1B03G00390190.1">
    <property type="protein sequence ID" value="TraesNOR1B03G00390190.1"/>
    <property type="gene ID" value="TraesNOR1B03G00390190"/>
</dbReference>
<accession>A0A3B5Z5J2</accession>
<dbReference type="Proteomes" id="UP000019116">
    <property type="component" value="Chromosome 1B"/>
</dbReference>
<dbReference type="OMA" id="QHISNAN"/>
<evidence type="ECO:0000313" key="3">
    <source>
        <dbReference type="Proteomes" id="UP000019116"/>
    </source>
</evidence>
<protein>
    <submittedName>
        <fullName evidence="2">Uncharacterized protein</fullName>
    </submittedName>
</protein>
<dbReference type="PANTHER" id="PTHR37260:SF2">
    <property type="entry name" value="PROTEIN ECERIFERUM 16"/>
    <property type="match status" value="1"/>
</dbReference>
<dbReference type="OrthoDB" id="685075at2759"/>
<evidence type="ECO:0000256" key="1">
    <source>
        <dbReference type="SAM" id="MobiDB-lite"/>
    </source>
</evidence>
<dbReference type="PANTHER" id="PTHR37260">
    <property type="entry name" value="PHOSPHORELAY PROTEIN"/>
    <property type="match status" value="1"/>
</dbReference>
<dbReference type="AlphaFoldDB" id="A0A3B5Z5J2"/>
<feature type="compositionally biased region" description="Gly residues" evidence="1">
    <location>
        <begin position="38"/>
        <end position="48"/>
    </location>
</feature>
<proteinExistence type="predicted"/>